<evidence type="ECO:0000256" key="5">
    <source>
        <dbReference type="RuleBase" id="RU000382"/>
    </source>
</evidence>
<evidence type="ECO:0000313" key="7">
    <source>
        <dbReference type="Proteomes" id="UP001139125"/>
    </source>
</evidence>
<comment type="caution">
    <text evidence="6">The sequence shown here is derived from an EMBL/GenBank/DDBJ whole genome shotgun (WGS) entry which is preliminary data.</text>
</comment>
<gene>
    <name evidence="6" type="ORF">NM125_04400</name>
</gene>
<dbReference type="Pfam" id="PF00282">
    <property type="entry name" value="Pyridoxal_deC"/>
    <property type="match status" value="1"/>
</dbReference>
<dbReference type="GO" id="GO:0008483">
    <property type="term" value="F:transaminase activity"/>
    <property type="evidence" value="ECO:0007669"/>
    <property type="project" value="UniProtKB-KW"/>
</dbReference>
<dbReference type="PANTHER" id="PTHR42735">
    <property type="match status" value="1"/>
</dbReference>
<dbReference type="EMBL" id="JANDBC010000001">
    <property type="protein sequence ID" value="MCP9290826.1"/>
    <property type="molecule type" value="Genomic_DNA"/>
</dbReference>
<reference evidence="6" key="1">
    <citation type="submission" date="2022-06" db="EMBL/GenBank/DDBJ databases">
        <title>Gracilimonas sp. CAU 1638 isolated from sea sediment.</title>
        <authorList>
            <person name="Kim W."/>
        </authorList>
    </citation>
    <scope>NUCLEOTIDE SEQUENCE</scope>
    <source>
        <strain evidence="6">CAU 1638</strain>
    </source>
</reference>
<comment type="similarity">
    <text evidence="5">Belongs to the group II decarboxylase family.</text>
</comment>
<evidence type="ECO:0000256" key="3">
    <source>
        <dbReference type="ARBA" id="ARBA00023239"/>
    </source>
</evidence>
<dbReference type="InterPro" id="IPR015421">
    <property type="entry name" value="PyrdxlP-dep_Trfase_major"/>
</dbReference>
<keyword evidence="3 5" id="KW-0456">Lyase</keyword>
<evidence type="ECO:0000256" key="4">
    <source>
        <dbReference type="PIRSR" id="PIRSR602129-50"/>
    </source>
</evidence>
<dbReference type="Proteomes" id="UP001139125">
    <property type="component" value="Unassembled WGS sequence"/>
</dbReference>
<keyword evidence="7" id="KW-1185">Reference proteome</keyword>
<dbReference type="GO" id="GO:0016831">
    <property type="term" value="F:carboxy-lyase activity"/>
    <property type="evidence" value="ECO:0007669"/>
    <property type="project" value="InterPro"/>
</dbReference>
<keyword evidence="6" id="KW-0032">Aminotransferase</keyword>
<keyword evidence="6" id="KW-0808">Transferase</keyword>
<dbReference type="GO" id="GO:0019752">
    <property type="term" value="P:carboxylic acid metabolic process"/>
    <property type="evidence" value="ECO:0007669"/>
    <property type="project" value="InterPro"/>
</dbReference>
<comment type="cofactor">
    <cofactor evidence="1 4 5">
        <name>pyridoxal 5'-phosphate</name>
        <dbReference type="ChEBI" id="CHEBI:597326"/>
    </cofactor>
</comment>
<dbReference type="PANTHER" id="PTHR42735:SF4">
    <property type="entry name" value="PYRIDOXAL PHOSPHATE-DEPENDENT DECARBOXYLASE FAMILY PROTEIN"/>
    <property type="match status" value="1"/>
</dbReference>
<dbReference type="SUPFAM" id="SSF53383">
    <property type="entry name" value="PLP-dependent transferases"/>
    <property type="match status" value="1"/>
</dbReference>
<dbReference type="GO" id="GO:0030170">
    <property type="term" value="F:pyridoxal phosphate binding"/>
    <property type="evidence" value="ECO:0007669"/>
    <property type="project" value="InterPro"/>
</dbReference>
<organism evidence="6 7">
    <name type="scientific">Gracilimonas sediminicola</name>
    <dbReference type="NCBI Taxonomy" id="2952158"/>
    <lineage>
        <taxon>Bacteria</taxon>
        <taxon>Pseudomonadati</taxon>
        <taxon>Balneolota</taxon>
        <taxon>Balneolia</taxon>
        <taxon>Balneolales</taxon>
        <taxon>Balneolaceae</taxon>
        <taxon>Gracilimonas</taxon>
    </lineage>
</organism>
<dbReference type="Gene3D" id="3.40.640.10">
    <property type="entry name" value="Type I PLP-dependent aspartate aminotransferase-like (Major domain)"/>
    <property type="match status" value="1"/>
</dbReference>
<dbReference type="InterPro" id="IPR002129">
    <property type="entry name" value="PyrdxlP-dep_de-COase"/>
</dbReference>
<name>A0A9X2L1X9_9BACT</name>
<dbReference type="InterPro" id="IPR050477">
    <property type="entry name" value="GrpII_AminoAcid_Decarb"/>
</dbReference>
<keyword evidence="2 4" id="KW-0663">Pyridoxal phosphate</keyword>
<dbReference type="PROSITE" id="PS00392">
    <property type="entry name" value="DDC_GAD_HDC_YDC"/>
    <property type="match status" value="1"/>
</dbReference>
<proteinExistence type="inferred from homology"/>
<protein>
    <submittedName>
        <fullName evidence="6">Aminotransferase class I/II-fold pyridoxal phosphate-dependent enzyme</fullName>
    </submittedName>
</protein>
<dbReference type="InterPro" id="IPR015424">
    <property type="entry name" value="PyrdxlP-dep_Trfase"/>
</dbReference>
<evidence type="ECO:0000256" key="2">
    <source>
        <dbReference type="ARBA" id="ARBA00022898"/>
    </source>
</evidence>
<accession>A0A9X2L1X9</accession>
<evidence type="ECO:0000313" key="6">
    <source>
        <dbReference type="EMBL" id="MCP9290826.1"/>
    </source>
</evidence>
<evidence type="ECO:0000256" key="1">
    <source>
        <dbReference type="ARBA" id="ARBA00001933"/>
    </source>
</evidence>
<dbReference type="RefSeq" id="WP_255133252.1">
    <property type="nucleotide sequence ID" value="NZ_JANDBC010000001.1"/>
</dbReference>
<dbReference type="InterPro" id="IPR021115">
    <property type="entry name" value="Pyridoxal-P_BS"/>
</dbReference>
<dbReference type="AlphaFoldDB" id="A0A9X2L1X9"/>
<feature type="modified residue" description="N6-(pyridoxal phosphate)lysine" evidence="4">
    <location>
        <position position="258"/>
    </location>
</feature>
<sequence length="446" mass="49841">MDESSQKALGRALEQLSEWKSSFGDWEQDSSLSVSEEKEREVFTRLVQRLKCNFPFHHPVYAGQMLKPPHPLTWAAYAMAMSINPNNHALDGGPPSSEMEKEAVAELAQFFGYGEEFLGHLTASGTIANLEALWVARESHPDKKIAFSENSHYTHQRMCGVLRVEGVKVPVKHDGSFDLEAVNPEKIGTMVVTLGTTGLGEVEPLDEILPWAKKHGIRIHIDAAYGGFFRTLKDSGIIDGTSWKLMEEADSIVVDPHKHGLQPYGCGCVLFKNPAVGKFYKHDSPYTYFTSEDLHLGEISLECSRAGAAAVALWATLQMFPLTENEGFGPILKKCLQAARNMYDLLGSSQKLKAFKKPELDILGYFPAQAKMTSEISAKSKAVFDAGMREQSFYLSLYKIPAKMFSRLHPEYKVDAEQVTILRSVFMKPEQKAFTKQLLQRIEKAI</sequence>